<sequence>MSVDINWEALTGGSDGEALAEKIRAFVDDRFQQITLPKLIRSVKVRSFEFGTISPDLAIKDICEPLGDFYEGDADEDAVSNDQGPAHDQHAQQPDPSAQRLQEARNKLKTENLAFRDSNHAGLDSISSAHVSHPTTSGFLHGSSNLGYFNLPLASGFSGTTTPLAAVAGARFQNNSNSITSRPAQRPHGDSFNSISPPPSITPPSRPTSRDEGYFNSQPHVQITPSHPRTATPPPEPDRSPEDLQIVFHATYSGDVKLALTAEVFLDYPMPSFVGIPLKLNITGVTFDGVGLLAYIERKAHLCFLAPEDAEALVGSGAAMNETTDTTSNRDGDAAIKTHNIGGLIEHIRIESEMGESESGRQVLKNVGKIEKFILEQVQRIFEDEFVYPSFWTILV</sequence>
<evidence type="ECO:0000256" key="7">
    <source>
        <dbReference type="ARBA" id="ARBA00023128"/>
    </source>
</evidence>
<dbReference type="FunCoup" id="A0A1V8SSJ9">
    <property type="interactions" value="86"/>
</dbReference>
<evidence type="ECO:0000256" key="3">
    <source>
        <dbReference type="ARBA" id="ARBA00022787"/>
    </source>
</evidence>
<evidence type="ECO:0000256" key="9">
    <source>
        <dbReference type="HAMAP-Rule" id="MF_03104"/>
    </source>
</evidence>
<feature type="region of interest" description="Disordered" evidence="10">
    <location>
        <begin position="73"/>
        <end position="99"/>
    </location>
</feature>
<dbReference type="CDD" id="cd21672">
    <property type="entry name" value="SMP_Mdm12"/>
    <property type="match status" value="1"/>
</dbReference>
<dbReference type="AlphaFoldDB" id="A0A1V8SSJ9"/>
<dbReference type="EMBL" id="NAJO01000029">
    <property type="protein sequence ID" value="OQO01994.1"/>
    <property type="molecule type" value="Genomic_DNA"/>
</dbReference>
<dbReference type="OrthoDB" id="3356905at2759"/>
<evidence type="ECO:0000256" key="5">
    <source>
        <dbReference type="ARBA" id="ARBA00023055"/>
    </source>
</evidence>
<dbReference type="GO" id="GO:0008289">
    <property type="term" value="F:lipid binding"/>
    <property type="evidence" value="ECO:0007669"/>
    <property type="project" value="UniProtKB-KW"/>
</dbReference>
<dbReference type="InterPro" id="IPR031468">
    <property type="entry name" value="SMP_LBD"/>
</dbReference>
<dbReference type="GO" id="GO:0015914">
    <property type="term" value="P:phospholipid transport"/>
    <property type="evidence" value="ECO:0007669"/>
    <property type="project" value="TreeGrafter"/>
</dbReference>
<name>A0A1V8SSJ9_9PEZI</name>
<comment type="similarity">
    <text evidence="9">Belongs to the MDM12 family.</text>
</comment>
<accession>A0A1V8SSJ9</accession>
<evidence type="ECO:0000256" key="8">
    <source>
        <dbReference type="ARBA" id="ARBA00023136"/>
    </source>
</evidence>
<comment type="function">
    <text evidence="9">Component of the ERMES/MDM complex, which serves as a molecular tether to connect the endoplasmic reticulum (ER) and mitochondria. Components of this complex are involved in the control of mitochondrial shape and protein biogenesis, and function in nonvesicular lipid trafficking between the ER and mitochondria. MDM12 is required for the interaction of the ER-resident membrane protein MMM1 and the outer mitochondrial membrane-resident beta-barrel protein MDM10. The MDM12-MMM1 subcomplex functions in the major beta-barrel assembly pathway that is responsible for biogenesis of all mitochondrial outer membrane beta-barrel proteins, and acts in a late step after the SAM complex. The MDM10-MDM12-MMM1 subcomplex further acts in the TOM40-specific pathway after the action of the MDM12-MMM1 complex. Essential for establishing and maintaining the structure of mitochondria and maintenance of mtDNA nucleoids.</text>
</comment>
<dbReference type="InParanoid" id="A0A1V8SSJ9"/>
<dbReference type="Pfam" id="PF26544">
    <property type="entry name" value="Mdm12"/>
    <property type="match status" value="2"/>
</dbReference>
<evidence type="ECO:0000256" key="10">
    <source>
        <dbReference type="SAM" id="MobiDB-lite"/>
    </source>
</evidence>
<evidence type="ECO:0000256" key="1">
    <source>
        <dbReference type="ARBA" id="ARBA00004370"/>
    </source>
</evidence>
<organism evidence="12 13">
    <name type="scientific">Cryoendolithus antarcticus</name>
    <dbReference type="NCBI Taxonomy" id="1507870"/>
    <lineage>
        <taxon>Eukaryota</taxon>
        <taxon>Fungi</taxon>
        <taxon>Dikarya</taxon>
        <taxon>Ascomycota</taxon>
        <taxon>Pezizomycotina</taxon>
        <taxon>Dothideomycetes</taxon>
        <taxon>Dothideomycetidae</taxon>
        <taxon>Cladosporiales</taxon>
        <taxon>Cladosporiaceae</taxon>
        <taxon>Cryoendolithus</taxon>
    </lineage>
</organism>
<dbReference type="GO" id="GO:0045040">
    <property type="term" value="P:protein insertion into mitochondrial outer membrane"/>
    <property type="evidence" value="ECO:0007669"/>
    <property type="project" value="UniProtKB-UniRule"/>
</dbReference>
<dbReference type="PANTHER" id="PTHR28204">
    <property type="entry name" value="MITOCHONDRIAL DISTRIBUTION AND MORPHOLOGY PROTEIN 12"/>
    <property type="match status" value="1"/>
</dbReference>
<evidence type="ECO:0000259" key="11">
    <source>
        <dbReference type="PROSITE" id="PS51847"/>
    </source>
</evidence>
<gene>
    <name evidence="9" type="primary">MDM12</name>
    <name evidence="12" type="ORF">B0A48_12467</name>
</gene>
<keyword evidence="6" id="KW-0446">Lipid-binding</keyword>
<keyword evidence="4 9" id="KW-0256">Endoplasmic reticulum</keyword>
<comment type="subunit">
    <text evidence="9">Component of the ER-mitochondria encounter structure (ERMES) or MDM complex, composed of MMM1, MDM10, MDM12 and MDM34. A MMM1 homodimer associates with one molecule of MDM12 on each side in a pairwise head-to-tail manner, and the SMP-LTD domains of MMM1 and MDM12 generate a continuous hydrophobic tunnel for phospholipid trafficking.</text>
</comment>
<feature type="domain" description="SMP-LTD" evidence="11">
    <location>
        <begin position="1"/>
        <end position="396"/>
    </location>
</feature>
<dbReference type="STRING" id="1507870.A0A1V8SSJ9"/>
<evidence type="ECO:0000256" key="2">
    <source>
        <dbReference type="ARBA" id="ARBA00022448"/>
    </source>
</evidence>
<keyword evidence="3 9" id="KW-1000">Mitochondrion outer membrane</keyword>
<dbReference type="InterPro" id="IPR027532">
    <property type="entry name" value="Mdm12"/>
</dbReference>
<evidence type="ECO:0000256" key="6">
    <source>
        <dbReference type="ARBA" id="ARBA00023121"/>
    </source>
</evidence>
<dbReference type="PANTHER" id="PTHR28204:SF1">
    <property type="entry name" value="MITOCHONDRIAL DISTRIBUTION AND MORPHOLOGY PROTEIN 12"/>
    <property type="match status" value="1"/>
</dbReference>
<protein>
    <recommendedName>
        <fullName evidence="9">Mitochondrial distribution and morphology protein 12</fullName>
    </recommendedName>
    <alternativeName>
        <fullName evidence="9">Mitochondrial inheritance component MDM12</fullName>
    </alternativeName>
</protein>
<keyword evidence="5" id="KW-0445">Lipid transport</keyword>
<comment type="caution">
    <text evidence="12">The sequence shown here is derived from an EMBL/GenBank/DDBJ whole genome shotgun (WGS) entry which is preliminary data.</text>
</comment>
<reference evidence="13" key="1">
    <citation type="submission" date="2017-03" db="EMBL/GenBank/DDBJ databases">
        <title>Genomes of endolithic fungi from Antarctica.</title>
        <authorList>
            <person name="Coleine C."/>
            <person name="Masonjones S."/>
            <person name="Stajich J.E."/>
        </authorList>
    </citation>
    <scope>NUCLEOTIDE SEQUENCE [LARGE SCALE GENOMIC DNA]</scope>
    <source>
        <strain evidence="13">CCFEE 5527</strain>
    </source>
</reference>
<keyword evidence="2" id="KW-0813">Transport</keyword>
<proteinExistence type="inferred from homology"/>
<keyword evidence="8 9" id="KW-0472">Membrane</keyword>
<feature type="compositionally biased region" description="Pro residues" evidence="10">
    <location>
        <begin position="196"/>
        <end position="206"/>
    </location>
</feature>
<keyword evidence="7 9" id="KW-0496">Mitochondrion</keyword>
<dbReference type="PROSITE" id="PS51847">
    <property type="entry name" value="SMP"/>
    <property type="match status" value="1"/>
</dbReference>
<keyword evidence="13" id="KW-1185">Reference proteome</keyword>
<dbReference type="GO" id="GO:1990456">
    <property type="term" value="P:mitochondrion-endoplasmic reticulum membrane tethering"/>
    <property type="evidence" value="ECO:0007669"/>
    <property type="project" value="TreeGrafter"/>
</dbReference>
<feature type="compositionally biased region" description="Polar residues" evidence="10">
    <location>
        <begin position="215"/>
        <end position="229"/>
    </location>
</feature>
<feature type="region of interest" description="Disordered" evidence="10">
    <location>
        <begin position="176"/>
        <end position="242"/>
    </location>
</feature>
<dbReference type="HAMAP" id="MF_03104">
    <property type="entry name" value="Mdm12"/>
    <property type="match status" value="1"/>
</dbReference>
<dbReference type="Proteomes" id="UP000192596">
    <property type="component" value="Unassembled WGS sequence"/>
</dbReference>
<evidence type="ECO:0000313" key="13">
    <source>
        <dbReference type="Proteomes" id="UP000192596"/>
    </source>
</evidence>
<dbReference type="GO" id="GO:0005789">
    <property type="term" value="C:endoplasmic reticulum membrane"/>
    <property type="evidence" value="ECO:0007669"/>
    <property type="project" value="UniProtKB-SubCell"/>
</dbReference>
<dbReference type="GO" id="GO:0032865">
    <property type="term" value="C:ERMES complex"/>
    <property type="evidence" value="ECO:0007669"/>
    <property type="project" value="UniProtKB-UniRule"/>
</dbReference>
<comment type="subcellular location">
    <subcellularLocation>
        <location evidence="1">Membrane</location>
    </subcellularLocation>
    <subcellularLocation>
        <location evidence="9">Mitochondrion outer membrane</location>
        <topology evidence="9">Peripheral membrane protein</topology>
        <orientation evidence="9">Cytoplasmic side</orientation>
    </subcellularLocation>
    <subcellularLocation>
        <location evidence="9">Endoplasmic reticulum membrane</location>
        <topology evidence="9">Peripheral membrane protein</topology>
        <orientation evidence="9">Cytoplasmic side</orientation>
    </subcellularLocation>
    <text evidence="9">The ERMES/MDM complex localizes to a few discrete foci (around 10 per single cell), that represent mitochondria-endoplasmic reticulum junctions. These foci are often found next to mtDNA nucleoids.</text>
</comment>
<evidence type="ECO:0000256" key="4">
    <source>
        <dbReference type="ARBA" id="ARBA00022824"/>
    </source>
</evidence>
<evidence type="ECO:0000313" key="12">
    <source>
        <dbReference type="EMBL" id="OQO01994.1"/>
    </source>
</evidence>